<feature type="region of interest" description="Disordered" evidence="1">
    <location>
        <begin position="342"/>
        <end position="367"/>
    </location>
</feature>
<protein>
    <submittedName>
        <fullName evidence="2">Uncharacterized protein</fullName>
    </submittedName>
</protein>
<evidence type="ECO:0000313" key="3">
    <source>
        <dbReference type="Proteomes" id="UP001148312"/>
    </source>
</evidence>
<comment type="caution">
    <text evidence="2">The sequence shown here is derived from an EMBL/GenBank/DDBJ whole genome shotgun (WGS) entry which is preliminary data.</text>
</comment>
<feature type="compositionally biased region" description="Low complexity" evidence="1">
    <location>
        <begin position="455"/>
        <end position="469"/>
    </location>
</feature>
<proteinExistence type="predicted"/>
<dbReference type="GeneID" id="81624887"/>
<evidence type="ECO:0000256" key="1">
    <source>
        <dbReference type="SAM" id="MobiDB-lite"/>
    </source>
</evidence>
<reference evidence="2" key="1">
    <citation type="submission" date="2022-12" db="EMBL/GenBank/DDBJ databases">
        <authorList>
            <person name="Petersen C."/>
        </authorList>
    </citation>
    <scope>NUCLEOTIDE SEQUENCE</scope>
    <source>
        <strain evidence="2">IBT 30728</strain>
    </source>
</reference>
<dbReference type="AlphaFoldDB" id="A0A9W9X671"/>
<sequence length="778" mass="85532">MGIVVSGEDRKSSSSDEQQAIDEIAAENDFGLVITTLDQLFVFFGTWWSSSLTGRIYTFRHYTHAALLDVIRSERENTGVLGFYFAGIPAWTISSGLAIARDNPMKRVFAAARDYVLDLAGADKLSFGVRSLFVLTYSVLRTSLLLVSIKTHLYSLLQSLALVPSNAIPTVTSLLPFGNGSLLFLPSLPTEVSGHSIFHFAMRALTSPGVLAFIHAFYLRPNLEERIYRLIRRQLPKPTPADKLSVRVAYDENLIDWIVPALGRHSEEESRREQLTLMEDLKYEALVFRDWIFSFLGFHPRSYAIRQASGNLNQERIRQLRHSIEDLQHQLEDVQSRNAFVGGLSNSSMANRAHSAGNHNSDDAHPSSLQTINEHERVPGMQMGINQVFTNENRISQSPGEMSNDFFSSVTGALGGTPVHPPTSISRTPRRTAQSNDNENGIIRSQLHSRTNTLSSRPSSPETSSPASPRVRASLIHQGSDVITMQLELLSNRNHHGPNSGPIPISSASHPGHVNAGLHPLSTTASDRRSIADFLESLIMSRAQSQPPQASSAENHQDIVPAASTAHSLAAQDVSGVEHPLRQRSEVVTTVDQAAQFNQDDDVASNAPTLPLPPEERERWVGRHSSQPAPRNQRIAAENGVFGNAPPPPQRSRGVEQANSTNPSIAHRVTLLSAHPVDSLASHLASFIATMILSPLESLCLRSLASSYLASNPLSRDRESVYPIGLWFGGDSWPDMFAYNGRIILMRGMQAAIRAGIWGFLVSSTMRIGRKFCGWGKL</sequence>
<dbReference type="RefSeq" id="XP_056789832.1">
    <property type="nucleotide sequence ID" value="XM_056934638.1"/>
</dbReference>
<feature type="region of interest" description="Disordered" evidence="1">
    <location>
        <begin position="492"/>
        <end position="524"/>
    </location>
</feature>
<name>A0A9W9X671_9EURO</name>
<feature type="region of interest" description="Disordered" evidence="1">
    <location>
        <begin position="395"/>
        <end position="470"/>
    </location>
</feature>
<reference evidence="2" key="2">
    <citation type="journal article" date="2023" name="IMA Fungus">
        <title>Comparative genomic study of the Penicillium genus elucidates a diverse pangenome and 15 lateral gene transfer events.</title>
        <authorList>
            <person name="Petersen C."/>
            <person name="Sorensen T."/>
            <person name="Nielsen M.R."/>
            <person name="Sondergaard T.E."/>
            <person name="Sorensen J.L."/>
            <person name="Fitzpatrick D.A."/>
            <person name="Frisvad J.C."/>
            <person name="Nielsen K.L."/>
        </authorList>
    </citation>
    <scope>NUCLEOTIDE SEQUENCE</scope>
    <source>
        <strain evidence="2">IBT 30728</strain>
    </source>
</reference>
<organism evidence="2 3">
    <name type="scientific">Penicillium diatomitis</name>
    <dbReference type="NCBI Taxonomy" id="2819901"/>
    <lineage>
        <taxon>Eukaryota</taxon>
        <taxon>Fungi</taxon>
        <taxon>Dikarya</taxon>
        <taxon>Ascomycota</taxon>
        <taxon>Pezizomycotina</taxon>
        <taxon>Eurotiomycetes</taxon>
        <taxon>Eurotiomycetidae</taxon>
        <taxon>Eurotiales</taxon>
        <taxon>Aspergillaceae</taxon>
        <taxon>Penicillium</taxon>
    </lineage>
</organism>
<dbReference type="EMBL" id="JAPWDQ010000005">
    <property type="protein sequence ID" value="KAJ5485048.1"/>
    <property type="molecule type" value="Genomic_DNA"/>
</dbReference>
<accession>A0A9W9X671</accession>
<feature type="region of interest" description="Disordered" evidence="1">
    <location>
        <begin position="639"/>
        <end position="658"/>
    </location>
</feature>
<keyword evidence="3" id="KW-1185">Reference proteome</keyword>
<gene>
    <name evidence="2" type="ORF">N7539_005036</name>
</gene>
<evidence type="ECO:0000313" key="2">
    <source>
        <dbReference type="EMBL" id="KAJ5485048.1"/>
    </source>
</evidence>
<feature type="region of interest" description="Disordered" evidence="1">
    <location>
        <begin position="598"/>
        <end position="633"/>
    </location>
</feature>
<feature type="compositionally biased region" description="Polar residues" evidence="1">
    <location>
        <begin position="423"/>
        <end position="439"/>
    </location>
</feature>
<dbReference type="Proteomes" id="UP001148312">
    <property type="component" value="Unassembled WGS sequence"/>
</dbReference>
<feature type="compositionally biased region" description="Polar residues" evidence="1">
    <location>
        <begin position="395"/>
        <end position="411"/>
    </location>
</feature>